<dbReference type="HOGENOM" id="CLU_846566_0_0_7"/>
<keyword evidence="1" id="KW-0175">Coiled coil</keyword>
<protein>
    <recommendedName>
        <fullName evidence="4">DUF3102 domain-containing protein</fullName>
    </recommendedName>
</protein>
<organism evidence="2 3">
    <name type="scientific">Pseudodesulfovibrio aespoeensis (strain ATCC 700646 / DSM 10631 / Aspo-2)</name>
    <name type="common">Desulfovibrio aespoeensis</name>
    <dbReference type="NCBI Taxonomy" id="643562"/>
    <lineage>
        <taxon>Bacteria</taxon>
        <taxon>Pseudomonadati</taxon>
        <taxon>Thermodesulfobacteriota</taxon>
        <taxon>Desulfovibrionia</taxon>
        <taxon>Desulfovibrionales</taxon>
        <taxon>Desulfovibrionaceae</taxon>
    </lineage>
</organism>
<feature type="coiled-coil region" evidence="1">
    <location>
        <begin position="168"/>
        <end position="246"/>
    </location>
</feature>
<evidence type="ECO:0000256" key="1">
    <source>
        <dbReference type="SAM" id="Coils"/>
    </source>
</evidence>
<name>E6VUC1_PSEA9</name>
<proteinExistence type="predicted"/>
<evidence type="ECO:0000313" key="2">
    <source>
        <dbReference type="EMBL" id="ADU63428.1"/>
    </source>
</evidence>
<evidence type="ECO:0008006" key="4">
    <source>
        <dbReference type="Google" id="ProtNLM"/>
    </source>
</evidence>
<dbReference type="eggNOG" id="ENOG5032HB4">
    <property type="taxonomic scope" value="Bacteria"/>
</dbReference>
<reference evidence="3" key="1">
    <citation type="submission" date="2010-12" db="EMBL/GenBank/DDBJ databases">
        <title>Complete sequence of Desulfovibrio aespoeensis Aspo-2.</title>
        <authorList>
            <consortium name="US DOE Joint Genome Institute"/>
            <person name="Lucas S."/>
            <person name="Copeland A."/>
            <person name="Lapidus A."/>
            <person name="Cheng J.-F."/>
            <person name="Goodwin L."/>
            <person name="Pitluck S."/>
            <person name="Chertkov O."/>
            <person name="Misra M."/>
            <person name="Detter J.C."/>
            <person name="Han C."/>
            <person name="Tapia R."/>
            <person name="Land M."/>
            <person name="Hauser L."/>
            <person name="Kyrpides N."/>
            <person name="Ivanova N."/>
            <person name="Ovchinnikova G."/>
            <person name="Pedersen K."/>
            <person name="Jagevall S."/>
            <person name="Hazen T."/>
            <person name="Woyke T."/>
        </authorList>
    </citation>
    <scope>NUCLEOTIDE SEQUENCE [LARGE SCALE GENOMIC DNA]</scope>
    <source>
        <strain evidence="3">ATCC 700646 / DSM 10631 / Aspo-2</strain>
    </source>
</reference>
<dbReference type="EMBL" id="CP002431">
    <property type="protein sequence ID" value="ADU63428.1"/>
    <property type="molecule type" value="Genomic_DNA"/>
</dbReference>
<dbReference type="RefSeq" id="WP_013515340.1">
    <property type="nucleotide sequence ID" value="NC_014844.1"/>
</dbReference>
<keyword evidence="3" id="KW-1185">Reference proteome</keyword>
<gene>
    <name evidence="2" type="ordered locus">Daes_2423</name>
</gene>
<sequence>MTSNDQKTLAEVYADQGTLAIPEAELMQVQNSAAVAAQAVMDVEGVLRDLGRLDATLFYANVADSMLVQIFEKVKKEKAYKKLHYFDEAKNLRQFQTLEEFCEIKLGKSYRRLQELSQHMQALGSDLYESAERIGFRNRDYRALKALPPEDQAVVKQALESESKDEVLDILQDLAARHQSENEAARKERENLTADLEARSRLLEDKAKRLQTTEEELYKLKSLPPDANLELKLAREEEAVKALDAAYMGALAEINRFLLQVDAVLGGEGISAQTAEYAVASVQHYCECVNAALVEHGIPVDFENIVAPEWMRGAAKADLEAGRTGHEA</sequence>
<evidence type="ECO:0000313" key="3">
    <source>
        <dbReference type="Proteomes" id="UP000002191"/>
    </source>
</evidence>
<reference evidence="2 3" key="2">
    <citation type="journal article" date="2014" name="Genome Announc.">
        <title>Complete Genome Sequence of the Subsurface, Mesophilic Sulfate-Reducing Bacterium Desulfovibrio aespoeensis Aspo-2.</title>
        <authorList>
            <person name="Pedersen K."/>
            <person name="Bengtsson A."/>
            <person name="Edlund J."/>
            <person name="Rabe L."/>
            <person name="Hazen T."/>
            <person name="Chakraborty R."/>
            <person name="Goodwin L."/>
            <person name="Shapiro N."/>
        </authorList>
    </citation>
    <scope>NUCLEOTIDE SEQUENCE [LARGE SCALE GENOMIC DNA]</scope>
    <source>
        <strain evidence="3">ATCC 700646 / DSM 10631 / Aspo-2</strain>
    </source>
</reference>
<dbReference type="AlphaFoldDB" id="E6VUC1"/>
<accession>E6VUC1</accession>
<dbReference type="STRING" id="643562.Daes_2423"/>
<dbReference type="KEGG" id="das:Daes_2423"/>
<dbReference type="Proteomes" id="UP000002191">
    <property type="component" value="Chromosome"/>
</dbReference>